<feature type="compositionally biased region" description="Gly residues" evidence="1">
    <location>
        <begin position="277"/>
        <end position="290"/>
    </location>
</feature>
<dbReference type="GO" id="GO:0032039">
    <property type="term" value="C:integrator complex"/>
    <property type="evidence" value="ECO:0007669"/>
    <property type="project" value="InterPro"/>
</dbReference>
<dbReference type="InterPro" id="IPR038902">
    <property type="entry name" value="INTS1"/>
</dbReference>
<feature type="compositionally biased region" description="Low complexity" evidence="1">
    <location>
        <begin position="1234"/>
        <end position="1246"/>
    </location>
</feature>
<gene>
    <name evidence="4" type="ORF">D915_008746</name>
</gene>
<dbReference type="GO" id="GO:0034474">
    <property type="term" value="P:U2 snRNA 3'-end processing"/>
    <property type="evidence" value="ECO:0007669"/>
    <property type="project" value="InterPro"/>
</dbReference>
<dbReference type="PANTHER" id="PTHR21224">
    <property type="entry name" value="INTEGRATOR COMPLEX SUBUNIT 1"/>
    <property type="match status" value="1"/>
</dbReference>
<dbReference type="EMBL" id="JXXN02004474">
    <property type="protein sequence ID" value="THD20565.1"/>
    <property type="molecule type" value="Genomic_DNA"/>
</dbReference>
<dbReference type="InterPro" id="IPR053966">
    <property type="entry name" value="INTS1_INTS2-bd"/>
</dbReference>
<organism evidence="4 5">
    <name type="scientific">Fasciola hepatica</name>
    <name type="common">Liver fluke</name>
    <dbReference type="NCBI Taxonomy" id="6192"/>
    <lineage>
        <taxon>Eukaryota</taxon>
        <taxon>Metazoa</taxon>
        <taxon>Spiralia</taxon>
        <taxon>Lophotrochozoa</taxon>
        <taxon>Platyhelminthes</taxon>
        <taxon>Trematoda</taxon>
        <taxon>Digenea</taxon>
        <taxon>Plagiorchiida</taxon>
        <taxon>Echinostomata</taxon>
        <taxon>Echinostomatoidea</taxon>
        <taxon>Fasciolidae</taxon>
        <taxon>Fasciola</taxon>
    </lineage>
</organism>
<evidence type="ECO:0000256" key="1">
    <source>
        <dbReference type="SAM" id="MobiDB-lite"/>
    </source>
</evidence>
<name>A0A4E0QZC9_FASHE</name>
<feature type="region of interest" description="Disordered" evidence="1">
    <location>
        <begin position="254"/>
        <end position="311"/>
    </location>
</feature>
<protein>
    <submittedName>
        <fullName evidence="4">Uncharacterized protein</fullName>
    </submittedName>
</protein>
<dbReference type="PANTHER" id="PTHR21224:SF1">
    <property type="entry name" value="INTEGRATOR COMPLEX SUBUNIT 1"/>
    <property type="match status" value="1"/>
</dbReference>
<dbReference type="Pfam" id="PF12432">
    <property type="entry name" value="INTS1_RP2B-bd"/>
    <property type="match status" value="1"/>
</dbReference>
<keyword evidence="5" id="KW-1185">Reference proteome</keyword>
<evidence type="ECO:0000259" key="2">
    <source>
        <dbReference type="Pfam" id="PF12432"/>
    </source>
</evidence>
<feature type="domain" description="Integrator complex subunit 1 INTS2-binding" evidence="3">
    <location>
        <begin position="1286"/>
        <end position="1498"/>
    </location>
</feature>
<feature type="region of interest" description="Disordered" evidence="1">
    <location>
        <begin position="1226"/>
        <end position="1253"/>
    </location>
</feature>
<reference evidence="4" key="1">
    <citation type="submission" date="2019-03" db="EMBL/GenBank/DDBJ databases">
        <title>Improved annotation for the trematode Fasciola hepatica.</title>
        <authorList>
            <person name="Choi Y.-J."/>
            <person name="Martin J."/>
            <person name="Mitreva M."/>
        </authorList>
    </citation>
    <scope>NUCLEOTIDE SEQUENCE [LARGE SCALE GENOMIC DNA]</scope>
</reference>
<evidence type="ECO:0000259" key="3">
    <source>
        <dbReference type="Pfam" id="PF22929"/>
    </source>
</evidence>
<dbReference type="SUPFAM" id="SSF48371">
    <property type="entry name" value="ARM repeat"/>
    <property type="match status" value="1"/>
</dbReference>
<comment type="caution">
    <text evidence="4">The sequence shown here is derived from an EMBL/GenBank/DDBJ whole genome shotgun (WGS) entry which is preliminary data.</text>
</comment>
<sequence length="1679" mass="181888">MRGGKRQNIPEGALFFLGKLNLLYPVSLGTKPKKSLLSSSTVGSGSAYKKAKGDFIEVEPAELVSRTEAALSSGNVNLAESLVLSALNHLRTSSGPTTAAALALGSVGFRSVSGSSGGSRLPPGFCLGLLILAQAHPTLFTRAAVLDQLIALLSLSPRELGISLPPAAVATLCARARGLHVLVANLTYFAFASTPKWPSRLVKIYLEDSLMDRIWVDQDECRAFVLNLETAFPKVYGDPRGLFSVLCGPTGSTAPSAQTSSATTSSSGNNGGSSSAGVGGTGGGGGGSGGSTAVHTVLGLGPGQSNITPETIADCPEKDEIAEAVAITLRSSNTSVAKVIHGADPANLVLPRFENSRQAVDVMIVNTLREALGRRGSATGSAVVGGNGAVVTAGTGPHAGGNQSTAASGGGALSIASGSSQSGSPAVGSIEAAQLRGLIRTVAMACGIPEVRGLVAARLEPWITNPKIQMYAIGLVAILASNCRLGGRSPHDLDVMISVIFRIRYKLLKPNIQAAFLECLAHMVKANPLNLYCLIHLCAMSESRPVVTAVPTSDMKTTSGQYISQMVIKIAETVQSMSTATSADGTEDRTGKTNQQQLQLNTATIAAVAAGASNIVATRGAASVYTILPFLFQRFGAQWIRIMGNLLHERLLLSTTSTTFGAMSSALTSTQVVDELTATMVPVYAFLRELARNSRPNLTDSGLLGMNQSSSSSVPMANQPQLLQQTYLPCAELAGALLQDRNYRINTTATAAANAIIRALSSNESHASTDQPIIVGVGRIQFYLNGLIGLVCALQMLSASRPHLVGASASRRTTTHVDAMKAHQTALRQIRLAVVRWAKTILPSLVNAAMQSTSSPNVTQTRTQLLSCVDALKPSLLIRRAFMLDSNASLGRTNSIVYELPAFYPVKEIWANDQEHNLLIRLVTDTVLPEKLAHQLLILGLEPSRQLFNPLDSLDMVCELIWRAALLARDSGLEPLNVTKPQQLIDLLFASCTYVGEQDQQLPSDVTELAYASAYWRVSATTVILAAHCLQTCGLHLWTHYPTIRRLIEMVMTDDFETVSTDTKSNLDTGVEEAAQLNSQLETQLILRLESYLLNPDPNNPNSPVATVTPETSKLLGRLVRNNPRGPIRLPPAEQLTSLRAIAQELGLGRRLWRSRDPDFLLELLHSQAGHPAVQPWLVRLVESSGADFELLPIECLCEYLLRDTLTRMRQSCVHVLPLVKTIESTNNGRRQRTSSTSSDCLTTSTKESKTESYMNKSSLRTHLVAKLRESLRTFGNCTTADALAHSFFARLNNQHTWIRQAVRECLYTLTEPHTSAEIRLQDSVLDWLNVLHTLLQLPVLRAEPRSTAPAEAAQNLLSSLLDSLLVETDLNILTGSLLFLSHVTRSPSFVSWRPLITSLAQFIQSRPKILSALLHRPIAVPDEQHWTDSNLDWSYLALEALSEMHVRYVEYNCTVAGAIPVDERKSVFVTWPTERECPLELELIQAQLLLLSHAHDNLPHRIPPGVVELFETFQYAEAEPSTERCWWLRLRDTWFVPQDARPGSDKFGLPQLTPFTTELTEFPGSTMFHKVELSFEKATDANQSPRPCLSVGLRCGLICSNNLPLVSGALWRIAPDELAAVINKLPTYLLTENTARRVLHCWDAMKHEDFADGRKRLDASLLRLRHKSQLLTSAHEVS</sequence>
<accession>A0A4E0QZC9</accession>
<feature type="domain" description="Integrator complex subunit 1 RPB2-binding" evidence="2">
    <location>
        <begin position="436"/>
        <end position="546"/>
    </location>
</feature>
<dbReference type="Pfam" id="PF22929">
    <property type="entry name" value="INTS1_INTS2-bd"/>
    <property type="match status" value="1"/>
</dbReference>
<dbReference type="InterPro" id="IPR016024">
    <property type="entry name" value="ARM-type_fold"/>
</dbReference>
<proteinExistence type="predicted"/>
<evidence type="ECO:0000313" key="5">
    <source>
        <dbReference type="Proteomes" id="UP000230066"/>
    </source>
</evidence>
<evidence type="ECO:0000313" key="4">
    <source>
        <dbReference type="EMBL" id="THD20565.1"/>
    </source>
</evidence>
<feature type="compositionally biased region" description="Low complexity" evidence="1">
    <location>
        <begin position="254"/>
        <end position="276"/>
    </location>
</feature>
<dbReference type="InterPro" id="IPR022145">
    <property type="entry name" value="INTS1_RPB2-bd"/>
</dbReference>
<dbReference type="Proteomes" id="UP000230066">
    <property type="component" value="Unassembled WGS sequence"/>
</dbReference>